<dbReference type="Proteomes" id="UP000670947">
    <property type="component" value="Unassembled WGS sequence"/>
</dbReference>
<protein>
    <recommendedName>
        <fullName evidence="3">DUF1330 domain-containing protein</fullName>
    </recommendedName>
</protein>
<proteinExistence type="predicted"/>
<comment type="caution">
    <text evidence="1">The sequence shown here is derived from an EMBL/GenBank/DDBJ whole genome shotgun (WGS) entry which is preliminary data.</text>
</comment>
<dbReference type="SUPFAM" id="SSF54909">
    <property type="entry name" value="Dimeric alpha+beta barrel"/>
    <property type="match status" value="1"/>
</dbReference>
<sequence>MEECKNRFYVMTAKIPEAGAAKFNEYESLVLPLLRDHGAKLEKRLQSPDRLTEVHILWFPSPQSFEDYRNDPRRSRHAHLLSESGAVIELSLMTALA</sequence>
<gene>
    <name evidence="1" type="ORF">I8J29_12965</name>
</gene>
<name>A0ABS3W9Y7_9BACL</name>
<dbReference type="RefSeq" id="WP_208848015.1">
    <property type="nucleotide sequence ID" value="NZ_JAGGDJ010000007.1"/>
</dbReference>
<dbReference type="EMBL" id="JAGGDJ010000007">
    <property type="protein sequence ID" value="MBO7745113.1"/>
    <property type="molecule type" value="Genomic_DNA"/>
</dbReference>
<accession>A0ABS3W9Y7</accession>
<organism evidence="1 2">
    <name type="scientific">Paenibacillus artemisiicola</name>
    <dbReference type="NCBI Taxonomy" id="1172618"/>
    <lineage>
        <taxon>Bacteria</taxon>
        <taxon>Bacillati</taxon>
        <taxon>Bacillota</taxon>
        <taxon>Bacilli</taxon>
        <taxon>Bacillales</taxon>
        <taxon>Paenibacillaceae</taxon>
        <taxon>Paenibacillus</taxon>
    </lineage>
</organism>
<keyword evidence="2" id="KW-1185">Reference proteome</keyword>
<evidence type="ECO:0008006" key="3">
    <source>
        <dbReference type="Google" id="ProtNLM"/>
    </source>
</evidence>
<dbReference type="InterPro" id="IPR011008">
    <property type="entry name" value="Dimeric_a/b-barrel"/>
</dbReference>
<evidence type="ECO:0000313" key="2">
    <source>
        <dbReference type="Proteomes" id="UP000670947"/>
    </source>
</evidence>
<reference evidence="1 2" key="1">
    <citation type="submission" date="2021-03" db="EMBL/GenBank/DDBJ databases">
        <title>Paenibacillus artemisicola MWE-103 whole genome sequence.</title>
        <authorList>
            <person name="Ham Y.J."/>
        </authorList>
    </citation>
    <scope>NUCLEOTIDE SEQUENCE [LARGE SCALE GENOMIC DNA]</scope>
    <source>
        <strain evidence="1 2">MWE-103</strain>
    </source>
</reference>
<evidence type="ECO:0000313" key="1">
    <source>
        <dbReference type="EMBL" id="MBO7745113.1"/>
    </source>
</evidence>